<evidence type="ECO:0000256" key="1">
    <source>
        <dbReference type="SAM" id="MobiDB-lite"/>
    </source>
</evidence>
<feature type="compositionally biased region" description="Low complexity" evidence="1">
    <location>
        <begin position="301"/>
        <end position="319"/>
    </location>
</feature>
<proteinExistence type="predicted"/>
<protein>
    <recommendedName>
        <fullName evidence="4">Developmental regulator</fullName>
    </recommendedName>
</protein>
<evidence type="ECO:0008006" key="4">
    <source>
        <dbReference type="Google" id="ProtNLM"/>
    </source>
</evidence>
<dbReference type="EMBL" id="JBBPEH010000010">
    <property type="protein sequence ID" value="KAK7533288.1"/>
    <property type="molecule type" value="Genomic_DNA"/>
</dbReference>
<sequence>MPTYLLHGFRWPRNLIRIHIILQNLDDAAAEWLMAPATTKCLYENLKALHPQQLTALPKLRFIEQFDPELALSTPGGNVQPYAYVADVVEEVRLGVEVGDVMSRGVGNEAWAALTELRDQIAPGERVGWFVVVCQDTERYAPKVQDELLLVDGDGDGRRDEGLRLVNGSDGLEAEQLDVQMAALKTDSSVGVGVGAERPKTTAAAAAAAKSFIMKRKSNPEMRKTGLSNGADRPASAGHGAHHHHHNNNNNNNGADSSRPNTSSGAETTALPPPQQQQRQQQTRKHPKKIPSTPRILGGKSTSSVNSMPPVPTTPSVISSGGGAPPLSPRTSGVRKWFGGLGVPLKKARSLKDLRKLEAEKAKEMAMPPPLPGTAV</sequence>
<reference evidence="2 3" key="1">
    <citation type="submission" date="2024-04" db="EMBL/GenBank/DDBJ databases">
        <title>Phyllosticta paracitricarpa is synonymous to the EU quarantine fungus P. citricarpa based on phylogenomic analyses.</title>
        <authorList>
            <consortium name="Lawrence Berkeley National Laboratory"/>
            <person name="Van ingen-buijs V.A."/>
            <person name="Van westerhoven A.C."/>
            <person name="Haridas S."/>
            <person name="Skiadas P."/>
            <person name="Martin F."/>
            <person name="Groenewald J.Z."/>
            <person name="Crous P.W."/>
            <person name="Seidl M.F."/>
        </authorList>
    </citation>
    <scope>NUCLEOTIDE SEQUENCE [LARGE SCALE GENOMIC DNA]</scope>
    <source>
        <strain evidence="2 3">CPC 17464</strain>
    </source>
</reference>
<feature type="compositionally biased region" description="Polar residues" evidence="1">
    <location>
        <begin position="256"/>
        <end position="267"/>
    </location>
</feature>
<feature type="region of interest" description="Disordered" evidence="1">
    <location>
        <begin position="215"/>
        <end position="332"/>
    </location>
</feature>
<dbReference type="GeneID" id="92034175"/>
<accession>A0ABR1LDG9</accession>
<evidence type="ECO:0000313" key="2">
    <source>
        <dbReference type="EMBL" id="KAK7533288.1"/>
    </source>
</evidence>
<organism evidence="2 3">
    <name type="scientific">Phyllosticta citribraziliensis</name>
    <dbReference type="NCBI Taxonomy" id="989973"/>
    <lineage>
        <taxon>Eukaryota</taxon>
        <taxon>Fungi</taxon>
        <taxon>Dikarya</taxon>
        <taxon>Ascomycota</taxon>
        <taxon>Pezizomycotina</taxon>
        <taxon>Dothideomycetes</taxon>
        <taxon>Dothideomycetes incertae sedis</taxon>
        <taxon>Botryosphaeriales</taxon>
        <taxon>Phyllostictaceae</taxon>
        <taxon>Phyllosticta</taxon>
    </lineage>
</organism>
<gene>
    <name evidence="2" type="ORF">J3D65DRAFT_634979</name>
</gene>
<dbReference type="RefSeq" id="XP_066652681.1">
    <property type="nucleotide sequence ID" value="XM_066801269.1"/>
</dbReference>
<name>A0ABR1LDG9_9PEZI</name>
<keyword evidence="3" id="KW-1185">Reference proteome</keyword>
<dbReference type="Proteomes" id="UP001360953">
    <property type="component" value="Unassembled WGS sequence"/>
</dbReference>
<comment type="caution">
    <text evidence="2">The sequence shown here is derived from an EMBL/GenBank/DDBJ whole genome shotgun (WGS) entry which is preliminary data.</text>
</comment>
<evidence type="ECO:0000313" key="3">
    <source>
        <dbReference type="Proteomes" id="UP001360953"/>
    </source>
</evidence>